<dbReference type="SMART" id="SM00248">
    <property type="entry name" value="ANK"/>
    <property type="match status" value="9"/>
</dbReference>
<dbReference type="EMBL" id="QZEI01000013">
    <property type="protein sequence ID" value="RLV60613.1"/>
    <property type="molecule type" value="Genomic_DNA"/>
</dbReference>
<accession>A0A3L8Q1K6</accession>
<keyword evidence="1" id="KW-0677">Repeat</keyword>
<evidence type="ECO:0000256" key="3">
    <source>
        <dbReference type="PROSITE-ProRule" id="PRU00023"/>
    </source>
</evidence>
<evidence type="ECO:0000313" key="5">
    <source>
        <dbReference type="Proteomes" id="UP000281474"/>
    </source>
</evidence>
<dbReference type="OrthoDB" id="671583at2"/>
<dbReference type="AlphaFoldDB" id="A0A3L8Q1K6"/>
<reference evidence="4 5" key="1">
    <citation type="submission" date="2018-09" db="EMBL/GenBank/DDBJ databases">
        <title>Phylogeny of the Shewanellaceae, and recommendation for two new genera, Pseudoshewanella and Parashewanella.</title>
        <authorList>
            <person name="Wang G."/>
        </authorList>
    </citation>
    <scope>NUCLEOTIDE SEQUENCE [LARGE SCALE GENOMIC DNA]</scope>
    <source>
        <strain evidence="4 5">C51</strain>
    </source>
</reference>
<dbReference type="InterPro" id="IPR002110">
    <property type="entry name" value="Ankyrin_rpt"/>
</dbReference>
<feature type="repeat" description="ANK" evidence="3">
    <location>
        <begin position="121"/>
        <end position="153"/>
    </location>
</feature>
<dbReference type="PROSITE" id="PS50297">
    <property type="entry name" value="ANK_REP_REGION"/>
    <property type="match status" value="2"/>
</dbReference>
<keyword evidence="2 3" id="KW-0040">ANK repeat</keyword>
<protein>
    <submittedName>
        <fullName evidence="4">Ankyrin repeat domain-containing protein</fullName>
    </submittedName>
</protein>
<proteinExistence type="predicted"/>
<dbReference type="SUPFAM" id="SSF48403">
    <property type="entry name" value="Ankyrin repeat"/>
    <property type="match status" value="3"/>
</dbReference>
<comment type="caution">
    <text evidence="4">The sequence shown here is derived from an EMBL/GenBank/DDBJ whole genome shotgun (WGS) entry which is preliminary data.</text>
</comment>
<dbReference type="PANTHER" id="PTHR24198:SF165">
    <property type="entry name" value="ANKYRIN REPEAT-CONTAINING PROTEIN-RELATED"/>
    <property type="match status" value="1"/>
</dbReference>
<keyword evidence="5" id="KW-1185">Reference proteome</keyword>
<organism evidence="4 5">
    <name type="scientific">Parashewanella curva</name>
    <dbReference type="NCBI Taxonomy" id="2338552"/>
    <lineage>
        <taxon>Bacteria</taxon>
        <taxon>Pseudomonadati</taxon>
        <taxon>Pseudomonadota</taxon>
        <taxon>Gammaproteobacteria</taxon>
        <taxon>Alteromonadales</taxon>
        <taxon>Shewanellaceae</taxon>
        <taxon>Parashewanella</taxon>
    </lineage>
</organism>
<dbReference type="Pfam" id="PF12796">
    <property type="entry name" value="Ank_2"/>
    <property type="match status" value="1"/>
</dbReference>
<dbReference type="RefSeq" id="WP_121838063.1">
    <property type="nucleotide sequence ID" value="NZ_ML014762.1"/>
</dbReference>
<dbReference type="PANTHER" id="PTHR24198">
    <property type="entry name" value="ANKYRIN REPEAT AND PROTEIN KINASE DOMAIN-CONTAINING PROTEIN"/>
    <property type="match status" value="1"/>
</dbReference>
<sequence>MSVQCVQLASSEFTISENPKIHFLYACTTGDTHQLSQCIDGIDDLAATTDENGFNGLHLACMNGHVKVAEFLLQKGIDIDYPTSNVLKETSLHIAIRCKKQELVQLLLKNDADVTKNCALNGGDALRLAIEVEEPKIVRMLLEKGVDPFFISKAYPQSAFELVCERQMRPIVFLMLEHFSTEHKRSYAPQIIQSLLLLLPNPDSMASQCKCRRAGQALNTMLVKHNEYFKETLKRHELILPNLHNRNSVFCMQLAVIYDDFLVFQHLMSLHNEPLKDAKNALSYCELAIWFESTEILKVLLQHNPQAATEISVVIKPFSLQTIGFFTSADVVKVLTEHSNLRVAEPAFRDQNLNAIGLAIMLRDYQLLTFLLQDGQDCSFVAGADLAHSMPAIHYAVLRNDVMALSIILQFTSKLLPSLESPMIRLLCKKDPQGRTPLNIALISEHHNAVGFLLARIPLKQLEVDDANLLAQYYLKNDLVSKLEEAILSRQLKCSRNSLLNAVISAKNISALRSLMKYIDFSKATSSWKILELCQDSPEMFAYLIQIQKIRPFLNASELIYCFMVFCSNLKLECCKKMLEIESIAKFVSSAEITKYYQKLFSNMSLDLLLLLLEHGFRVDQADRNGKETIEYAFETSLEITAFILSVGVILKRQANGTAGLYTVLPKSELFFDDNTHLDELDVLINKPVALNAFLGEFNKEIANQPADPMTHLSEMLRKEQREWFAFLSHTPSKEYVKSWLDEHPNARHYLNRYFWVTGWTTIHYVIHLKRIDLIPLLIERGVDPLRQTQITKQTAMHLAVRVDDVEAVTYLAKFQPLYWIKNIDSEGAYDVAIKEHHYKLNGVFDILLRLRKFRPRGQSFGKGTQTESLSNLSDLTRVIWCDYELYVLQDYLSQSKYKALVNQRLSCREYNPLEVAVVRKREQHVRCLLVSGADYKALVPNCRHNVFHLLCSSVYSDTEDCNKVWSVLIEHIPAPIVMKMLSQKDAKGKNPIELAQHLQVTLLTELFQQFVAPKVTEPSVTYSKIEEPGYVELDQIR</sequence>
<dbReference type="InterPro" id="IPR036770">
    <property type="entry name" value="Ankyrin_rpt-contain_sf"/>
</dbReference>
<evidence type="ECO:0000256" key="1">
    <source>
        <dbReference type="ARBA" id="ARBA00022737"/>
    </source>
</evidence>
<evidence type="ECO:0000313" key="4">
    <source>
        <dbReference type="EMBL" id="RLV60613.1"/>
    </source>
</evidence>
<dbReference type="PROSITE" id="PS50088">
    <property type="entry name" value="ANK_REPEAT"/>
    <property type="match status" value="3"/>
</dbReference>
<feature type="repeat" description="ANK" evidence="3">
    <location>
        <begin position="52"/>
        <end position="84"/>
    </location>
</feature>
<evidence type="ECO:0000256" key="2">
    <source>
        <dbReference type="ARBA" id="ARBA00023043"/>
    </source>
</evidence>
<name>A0A3L8Q1K6_9GAMM</name>
<dbReference type="Gene3D" id="1.25.40.20">
    <property type="entry name" value="Ankyrin repeat-containing domain"/>
    <property type="match status" value="3"/>
</dbReference>
<feature type="repeat" description="ANK" evidence="3">
    <location>
        <begin position="87"/>
        <end position="119"/>
    </location>
</feature>
<dbReference type="Proteomes" id="UP000281474">
    <property type="component" value="Unassembled WGS sequence"/>
</dbReference>
<gene>
    <name evidence="4" type="ORF">D5018_05795</name>
</gene>